<dbReference type="GO" id="GO:0008340">
    <property type="term" value="P:determination of adult lifespan"/>
    <property type="evidence" value="ECO:0007669"/>
    <property type="project" value="UniProtKB-ARBA"/>
</dbReference>
<dbReference type="InterPro" id="IPR000866">
    <property type="entry name" value="AhpC/TSA"/>
</dbReference>
<dbReference type="PANTHER" id="PTHR10681">
    <property type="entry name" value="THIOREDOXIN PEROXIDASE"/>
    <property type="match status" value="1"/>
</dbReference>
<dbReference type="Gene3D" id="3.40.30.10">
    <property type="entry name" value="Glutaredoxin"/>
    <property type="match status" value="1"/>
</dbReference>
<evidence type="ECO:0000256" key="8">
    <source>
        <dbReference type="ARBA" id="ARBA00049091"/>
    </source>
</evidence>
<dbReference type="GO" id="GO:0042744">
    <property type="term" value="P:hydrogen peroxide catabolic process"/>
    <property type="evidence" value="ECO:0007669"/>
    <property type="project" value="TreeGrafter"/>
</dbReference>
<comment type="caution">
    <text evidence="12">The sequence shown here is derived from an EMBL/GenBank/DDBJ whole genome shotgun (WGS) entry which is preliminary data.</text>
</comment>
<protein>
    <recommendedName>
        <fullName evidence="2">thioredoxin-dependent peroxiredoxin</fullName>
        <ecNumber evidence="2">1.11.1.24</ecNumber>
    </recommendedName>
</protein>
<evidence type="ECO:0000259" key="11">
    <source>
        <dbReference type="PROSITE" id="PS51352"/>
    </source>
</evidence>
<evidence type="ECO:0000256" key="5">
    <source>
        <dbReference type="ARBA" id="ARBA00023002"/>
    </source>
</evidence>
<name>A0AAN9T3J3_9HEMI</name>
<dbReference type="GO" id="GO:0005739">
    <property type="term" value="C:mitochondrion"/>
    <property type="evidence" value="ECO:0007669"/>
    <property type="project" value="TreeGrafter"/>
</dbReference>
<dbReference type="Pfam" id="PF10417">
    <property type="entry name" value="1-cysPrx_C"/>
    <property type="match status" value="1"/>
</dbReference>
<feature type="chain" id="PRO_5042905149" description="thioredoxin-dependent peroxiredoxin" evidence="10">
    <location>
        <begin position="20"/>
        <end position="262"/>
    </location>
</feature>
<dbReference type="GO" id="GO:0045454">
    <property type="term" value="P:cell redox homeostasis"/>
    <property type="evidence" value="ECO:0007669"/>
    <property type="project" value="TreeGrafter"/>
</dbReference>
<feature type="domain" description="Thioredoxin" evidence="11">
    <location>
        <begin position="69"/>
        <end position="227"/>
    </location>
</feature>
<dbReference type="GO" id="GO:0006979">
    <property type="term" value="P:response to oxidative stress"/>
    <property type="evidence" value="ECO:0007669"/>
    <property type="project" value="TreeGrafter"/>
</dbReference>
<dbReference type="AlphaFoldDB" id="A0AAN9T3J3"/>
<dbReference type="EMBL" id="JBBCAQ010000043">
    <property type="protein sequence ID" value="KAK7570767.1"/>
    <property type="molecule type" value="Genomic_DNA"/>
</dbReference>
<dbReference type="GO" id="GO:0005829">
    <property type="term" value="C:cytosol"/>
    <property type="evidence" value="ECO:0007669"/>
    <property type="project" value="TreeGrafter"/>
</dbReference>
<evidence type="ECO:0000256" key="6">
    <source>
        <dbReference type="ARBA" id="ARBA00023157"/>
    </source>
</evidence>
<dbReference type="SUPFAM" id="SSF52833">
    <property type="entry name" value="Thioredoxin-like"/>
    <property type="match status" value="1"/>
</dbReference>
<feature type="signal peptide" evidence="10">
    <location>
        <begin position="1"/>
        <end position="19"/>
    </location>
</feature>
<keyword evidence="6" id="KW-1015">Disulfide bond</keyword>
<dbReference type="InterPro" id="IPR036249">
    <property type="entry name" value="Thioredoxin-like_sf"/>
</dbReference>
<dbReference type="InterPro" id="IPR019479">
    <property type="entry name" value="Peroxiredoxin_C"/>
</dbReference>
<dbReference type="PANTHER" id="PTHR10681:SF128">
    <property type="entry name" value="THIOREDOXIN-DEPENDENT PEROXIDE REDUCTASE, MITOCHONDRIAL"/>
    <property type="match status" value="1"/>
</dbReference>
<keyword evidence="13" id="KW-1185">Reference proteome</keyword>
<keyword evidence="10" id="KW-0732">Signal</keyword>
<dbReference type="GO" id="GO:0033554">
    <property type="term" value="P:cellular response to stress"/>
    <property type="evidence" value="ECO:0007669"/>
    <property type="project" value="TreeGrafter"/>
</dbReference>
<dbReference type="CDD" id="cd03015">
    <property type="entry name" value="PRX_Typ2cys"/>
    <property type="match status" value="1"/>
</dbReference>
<evidence type="ECO:0000256" key="1">
    <source>
        <dbReference type="ARBA" id="ARBA00009796"/>
    </source>
</evidence>
<keyword evidence="5" id="KW-0560">Oxidoreductase</keyword>
<accession>A0AAN9T3J3</accession>
<keyword evidence="4" id="KW-0049">Antioxidant</keyword>
<comment type="catalytic activity">
    <reaction evidence="8">
        <text>a hydroperoxide + [thioredoxin]-dithiol = an alcohol + [thioredoxin]-disulfide + H2O</text>
        <dbReference type="Rhea" id="RHEA:62620"/>
        <dbReference type="Rhea" id="RHEA-COMP:10698"/>
        <dbReference type="Rhea" id="RHEA-COMP:10700"/>
        <dbReference type="ChEBI" id="CHEBI:15377"/>
        <dbReference type="ChEBI" id="CHEBI:29950"/>
        <dbReference type="ChEBI" id="CHEBI:30879"/>
        <dbReference type="ChEBI" id="CHEBI:35924"/>
        <dbReference type="ChEBI" id="CHEBI:50058"/>
        <dbReference type="EC" id="1.11.1.24"/>
    </reaction>
</comment>
<dbReference type="InterPro" id="IPR050217">
    <property type="entry name" value="Peroxiredoxin"/>
</dbReference>
<feature type="compositionally biased region" description="Basic and acidic residues" evidence="9">
    <location>
        <begin position="252"/>
        <end position="262"/>
    </location>
</feature>
<sequence>MPSGLLLLNLSLLSSTASSTTRFMNGSNPRRIPLTSKLALQPAFRANCINKLPSSFHFRPFSSGEFIQPKVQQPAPNFEGKAVVNKEFRDIKLSDFSGKYLVFFFYPLDFTFVCPTEIVAFSDRIAEFKEIDTEVVGCSCDSHFTHLAWINTPRKAGGLGDIKYPLLADFNKTTAKSYGVLLEKEGIPLRGLFIIDSKGTLRQITVNDLPVGRNVDEILRLVKAFQFVDKHGEVCPANWQPESPTIKPSPEASKEYFGKVNK</sequence>
<dbReference type="Pfam" id="PF00578">
    <property type="entry name" value="AhpC-TSA"/>
    <property type="match status" value="1"/>
</dbReference>
<evidence type="ECO:0000256" key="4">
    <source>
        <dbReference type="ARBA" id="ARBA00022862"/>
    </source>
</evidence>
<evidence type="ECO:0000256" key="10">
    <source>
        <dbReference type="SAM" id="SignalP"/>
    </source>
</evidence>
<comment type="similarity">
    <text evidence="1">Belongs to the peroxiredoxin family. AhpC/Prx1 subfamily.</text>
</comment>
<dbReference type="PROSITE" id="PS51352">
    <property type="entry name" value="THIOREDOXIN_2"/>
    <property type="match status" value="1"/>
</dbReference>
<dbReference type="GO" id="GO:0008379">
    <property type="term" value="F:thioredoxin peroxidase activity"/>
    <property type="evidence" value="ECO:0007669"/>
    <property type="project" value="TreeGrafter"/>
</dbReference>
<gene>
    <name evidence="12" type="ORF">V9T40_010134</name>
</gene>
<evidence type="ECO:0000256" key="9">
    <source>
        <dbReference type="SAM" id="MobiDB-lite"/>
    </source>
</evidence>
<evidence type="ECO:0000256" key="2">
    <source>
        <dbReference type="ARBA" id="ARBA00013017"/>
    </source>
</evidence>
<evidence type="ECO:0000313" key="13">
    <source>
        <dbReference type="Proteomes" id="UP001367676"/>
    </source>
</evidence>
<evidence type="ECO:0000256" key="7">
    <source>
        <dbReference type="ARBA" id="ARBA00023284"/>
    </source>
</evidence>
<reference evidence="12 13" key="1">
    <citation type="submission" date="2024-03" db="EMBL/GenBank/DDBJ databases">
        <title>Adaptation during the transition from Ophiocordyceps entomopathogen to insect associate is accompanied by gene loss and intensified selection.</title>
        <authorList>
            <person name="Ward C.M."/>
            <person name="Onetto C.A."/>
            <person name="Borneman A.R."/>
        </authorList>
    </citation>
    <scope>NUCLEOTIDE SEQUENCE [LARGE SCALE GENOMIC DNA]</scope>
    <source>
        <strain evidence="12">AWRI1</strain>
        <tissue evidence="12">Single Adult Female</tissue>
    </source>
</reference>
<feature type="region of interest" description="Disordered" evidence="9">
    <location>
        <begin position="239"/>
        <end position="262"/>
    </location>
</feature>
<organism evidence="12 13">
    <name type="scientific">Parthenolecanium corni</name>
    <dbReference type="NCBI Taxonomy" id="536013"/>
    <lineage>
        <taxon>Eukaryota</taxon>
        <taxon>Metazoa</taxon>
        <taxon>Ecdysozoa</taxon>
        <taxon>Arthropoda</taxon>
        <taxon>Hexapoda</taxon>
        <taxon>Insecta</taxon>
        <taxon>Pterygota</taxon>
        <taxon>Neoptera</taxon>
        <taxon>Paraneoptera</taxon>
        <taxon>Hemiptera</taxon>
        <taxon>Sternorrhyncha</taxon>
        <taxon>Coccoidea</taxon>
        <taxon>Coccidae</taxon>
        <taxon>Parthenolecanium</taxon>
    </lineage>
</organism>
<dbReference type="InterPro" id="IPR013766">
    <property type="entry name" value="Thioredoxin_domain"/>
</dbReference>
<keyword evidence="3" id="KW-0575">Peroxidase</keyword>
<dbReference type="Proteomes" id="UP001367676">
    <property type="component" value="Unassembled WGS sequence"/>
</dbReference>
<keyword evidence="7" id="KW-0676">Redox-active center</keyword>
<evidence type="ECO:0000256" key="3">
    <source>
        <dbReference type="ARBA" id="ARBA00022559"/>
    </source>
</evidence>
<dbReference type="EC" id="1.11.1.24" evidence="2"/>
<proteinExistence type="inferred from homology"/>
<evidence type="ECO:0000313" key="12">
    <source>
        <dbReference type="EMBL" id="KAK7570767.1"/>
    </source>
</evidence>
<dbReference type="FunFam" id="3.40.30.10:FF:000003">
    <property type="entry name" value="Peroxiredoxin 1"/>
    <property type="match status" value="1"/>
</dbReference>